<proteinExistence type="predicted"/>
<keyword evidence="2" id="KW-1185">Reference proteome</keyword>
<name>A0ABV6YSH6_UNCC1</name>
<accession>A0ABV6YSH6</accession>
<dbReference type="EMBL" id="JBHPBY010000024">
    <property type="protein sequence ID" value="MFC1849160.1"/>
    <property type="molecule type" value="Genomic_DNA"/>
</dbReference>
<evidence type="ECO:0000313" key="1">
    <source>
        <dbReference type="EMBL" id="MFC1849160.1"/>
    </source>
</evidence>
<gene>
    <name evidence="1" type="ORF">ACFL27_03025</name>
</gene>
<evidence type="ECO:0000313" key="2">
    <source>
        <dbReference type="Proteomes" id="UP001594351"/>
    </source>
</evidence>
<reference evidence="1 2" key="1">
    <citation type="submission" date="2024-09" db="EMBL/GenBank/DDBJ databases">
        <title>Laminarin stimulates single cell rates of sulfate reduction while oxygen inhibits transcriptomic activity in coastal marine sediment.</title>
        <authorList>
            <person name="Lindsay M."/>
            <person name="Orcutt B."/>
            <person name="Emerson D."/>
            <person name="Stepanauskas R."/>
            <person name="D'Angelo T."/>
        </authorList>
    </citation>
    <scope>NUCLEOTIDE SEQUENCE [LARGE SCALE GENOMIC DNA]</scope>
    <source>
        <strain evidence="1">SAG AM-311-K15</strain>
    </source>
</reference>
<protein>
    <submittedName>
        <fullName evidence="1">Uncharacterized protein</fullName>
    </submittedName>
</protein>
<dbReference type="Proteomes" id="UP001594351">
    <property type="component" value="Unassembled WGS sequence"/>
</dbReference>
<comment type="caution">
    <text evidence="1">The sequence shown here is derived from an EMBL/GenBank/DDBJ whole genome shotgun (WGS) entry which is preliminary data.</text>
</comment>
<sequence length="92" mass="10205">MPPPLLLIEGNKYLIQEKPLAYVLSATVFSESKNLRKSDDNELSQVAFGDPVYTRVSGQESHDAVVRSKSSDFTFSTLPATRIEVENICNVT</sequence>
<organism evidence="1 2">
    <name type="scientific">candidate division CSSED10-310 bacterium</name>
    <dbReference type="NCBI Taxonomy" id="2855610"/>
    <lineage>
        <taxon>Bacteria</taxon>
        <taxon>Bacteria division CSSED10-310</taxon>
    </lineage>
</organism>